<proteinExistence type="predicted"/>
<reference evidence="2" key="3">
    <citation type="submission" date="2024-02" db="UniProtKB">
        <authorList>
            <consortium name="WormBaseParasite"/>
        </authorList>
    </citation>
    <scope>IDENTIFICATION</scope>
    <source>
        <strain evidence="2">pt0022</strain>
    </source>
</reference>
<reference evidence="1" key="1">
    <citation type="submission" date="2015-03" db="EMBL/GenBank/DDBJ databases">
        <title>Wuchereria bancrofti Genome Sequencing Papua New Guinea Strain.</title>
        <authorList>
            <person name="Small S.T."/>
            <person name="Serre D."/>
            <person name="Zimmerman P.A."/>
        </authorList>
    </citation>
    <scope>NUCLEOTIDE SEQUENCE [LARGE SCALE GENOMIC DNA]</scope>
    <source>
        <strain evidence="1">pt0022</strain>
    </source>
</reference>
<dbReference type="AlphaFoldDB" id="A0AAF5PXC2"/>
<dbReference type="WBParaSite" id="mrna-Wban_06995">
    <property type="protein sequence ID" value="mrna-Wban_06995"/>
    <property type="gene ID" value="Wban_06995"/>
</dbReference>
<accession>A0AAF5PXC2</accession>
<evidence type="ECO:0000313" key="1">
    <source>
        <dbReference type="Proteomes" id="UP000093561"/>
    </source>
</evidence>
<reference evidence="1" key="2">
    <citation type="journal article" date="2016" name="Mol. Ecol.">
        <title>Population genomics of the filarial nematode parasite Wuchereria bancrofti from mosquitoes.</title>
        <authorList>
            <person name="Small S.T."/>
            <person name="Reimer L.J."/>
            <person name="Tisch D.J."/>
            <person name="King C.L."/>
            <person name="Christensen B.M."/>
            <person name="Siba P.M."/>
            <person name="Kazura J.W."/>
            <person name="Serre D."/>
            <person name="Zimmerman P.A."/>
        </authorList>
    </citation>
    <scope>NUCLEOTIDE SEQUENCE</scope>
    <source>
        <strain evidence="1">pt0022</strain>
    </source>
</reference>
<name>A0AAF5PXC2_WUCBA</name>
<sequence length="67" mass="7932">MHSEQLLGLLSPGSIPLHVDLKHFHLAFFANRIRSWKKLHRPLFKTRQHAALEINFQDRIQHVQLQS</sequence>
<evidence type="ECO:0000313" key="2">
    <source>
        <dbReference type="WBParaSite" id="mrna-Wban_06995"/>
    </source>
</evidence>
<protein>
    <submittedName>
        <fullName evidence="2">Uncharacterized protein</fullName>
    </submittedName>
</protein>
<organism evidence="1 2">
    <name type="scientific">Wuchereria bancrofti</name>
    <dbReference type="NCBI Taxonomy" id="6293"/>
    <lineage>
        <taxon>Eukaryota</taxon>
        <taxon>Metazoa</taxon>
        <taxon>Ecdysozoa</taxon>
        <taxon>Nematoda</taxon>
        <taxon>Chromadorea</taxon>
        <taxon>Rhabditida</taxon>
        <taxon>Spirurina</taxon>
        <taxon>Spiruromorpha</taxon>
        <taxon>Filarioidea</taxon>
        <taxon>Onchocercidae</taxon>
        <taxon>Wuchereria</taxon>
    </lineage>
</organism>
<dbReference type="Proteomes" id="UP000093561">
    <property type="component" value="Unassembled WGS sequence"/>
</dbReference>